<dbReference type="Pfam" id="PF16901">
    <property type="entry name" value="DAO_C"/>
    <property type="match status" value="1"/>
</dbReference>
<evidence type="ECO:0000256" key="4">
    <source>
        <dbReference type="ARBA" id="ARBA00022827"/>
    </source>
</evidence>
<comment type="similarity">
    <text evidence="2">Belongs to the FAD-dependent glycerol-3-phosphate dehydrogenase family.</text>
</comment>
<reference evidence="8 9" key="1">
    <citation type="submission" date="2018-08" db="EMBL/GenBank/DDBJ databases">
        <title>Meiothermus roseus NBRC 110900 genome sequencing project.</title>
        <authorList>
            <person name="Da Costa M.S."/>
            <person name="Albuquerque L."/>
            <person name="Raposo P."/>
            <person name="Froufe H.J.C."/>
            <person name="Barroso C.S."/>
            <person name="Egas C."/>
        </authorList>
    </citation>
    <scope>NUCLEOTIDE SEQUENCE [LARGE SCALE GENOMIC DNA]</scope>
    <source>
        <strain evidence="8 9">NBRC 110900</strain>
    </source>
</reference>
<dbReference type="Pfam" id="PF01266">
    <property type="entry name" value="DAO"/>
    <property type="match status" value="1"/>
</dbReference>
<dbReference type="PROSITE" id="PS51257">
    <property type="entry name" value="PROKAR_LIPOPROTEIN"/>
    <property type="match status" value="1"/>
</dbReference>
<dbReference type="EC" id="1.1.5.3" evidence="8"/>
<gene>
    <name evidence="8" type="primary">glpD2</name>
    <name evidence="8" type="ORF">Mrose_02221</name>
</gene>
<dbReference type="RefSeq" id="WP_119278272.1">
    <property type="nucleotide sequence ID" value="NZ_QWLA01000042.1"/>
</dbReference>
<dbReference type="GO" id="GO:0006072">
    <property type="term" value="P:glycerol-3-phosphate metabolic process"/>
    <property type="evidence" value="ECO:0007669"/>
    <property type="project" value="InterPro"/>
</dbReference>
<evidence type="ECO:0000259" key="7">
    <source>
        <dbReference type="Pfam" id="PF16901"/>
    </source>
</evidence>
<dbReference type="Gene3D" id="3.30.9.10">
    <property type="entry name" value="D-Amino Acid Oxidase, subunit A, domain 2"/>
    <property type="match status" value="1"/>
</dbReference>
<dbReference type="SUPFAM" id="SSF51905">
    <property type="entry name" value="FAD/NAD(P)-binding domain"/>
    <property type="match status" value="1"/>
</dbReference>
<name>A0A399EN70_9DEIN</name>
<dbReference type="GO" id="GO:0004368">
    <property type="term" value="F:glycerol-3-phosphate dehydrogenase (quinone) activity"/>
    <property type="evidence" value="ECO:0007669"/>
    <property type="project" value="UniProtKB-EC"/>
</dbReference>
<organism evidence="8 9">
    <name type="scientific">Calidithermus roseus</name>
    <dbReference type="NCBI Taxonomy" id="1644118"/>
    <lineage>
        <taxon>Bacteria</taxon>
        <taxon>Thermotogati</taxon>
        <taxon>Deinococcota</taxon>
        <taxon>Deinococci</taxon>
        <taxon>Thermales</taxon>
        <taxon>Thermaceae</taxon>
        <taxon>Calidithermus</taxon>
    </lineage>
</organism>
<sequence length="533" mass="58954">MNRAEAIERLERENFDLLIIGGGATGCGVALEAASRGLRVALVERFDFSEGTSSRSTKLIHGGVRYLELAVKNLDRVQLNLVRDALHERATLLRIAPHLSRPLWLLTPLYKFWEVPYYWFGLKLYDLLAGKGRLAMSRYLTARQTLEAFPKIRSSGLVGSVAYQDGQFDDARFNVSLALTAAEQGAVVLNQAEVTALLKQEGKLRGAVVRERLSGRELEVTARVVVNATGPFGDAIRRLDDPDAPPLLKVSSGVHIVLDGKYSPPQAGLLIPRTEDGRVVFVLPWLGHTLVGTTDDPAQPSDHPGVSEGEIAYILRQVEPYLGRIGREEVRSAWSGLRPLVSRPEADTARLARDHLIQQSPSGLLTLTGGKWTTYRKMALDLVAYAARVWGLEPRPSQTDRLPLVGAEGLDLYGGVLLLERNYGLDPTTAAHLHRTYGSRAARVLELAQGRPTPLLEGYPYLEAEVRYAVRHEMALTPMDFLARRTRLAFLDQQAAQKVLPRVSELMAQELGWSSEVSRQQQEQALKLLTSAI</sequence>
<dbReference type="InterPro" id="IPR000447">
    <property type="entry name" value="G3P_DH_FAD-dep"/>
</dbReference>
<comment type="caution">
    <text evidence="8">The sequence shown here is derived from an EMBL/GenBank/DDBJ whole genome shotgun (WGS) entry which is preliminary data.</text>
</comment>
<dbReference type="PRINTS" id="PR01001">
    <property type="entry name" value="FADG3PDH"/>
</dbReference>
<evidence type="ECO:0000256" key="2">
    <source>
        <dbReference type="ARBA" id="ARBA00007330"/>
    </source>
</evidence>
<dbReference type="InterPro" id="IPR038299">
    <property type="entry name" value="DAO_C_sf"/>
</dbReference>
<dbReference type="SUPFAM" id="SSF54373">
    <property type="entry name" value="FAD-linked reductases, C-terminal domain"/>
    <property type="match status" value="1"/>
</dbReference>
<evidence type="ECO:0000313" key="9">
    <source>
        <dbReference type="Proteomes" id="UP000265341"/>
    </source>
</evidence>
<dbReference type="Gene3D" id="1.10.8.870">
    <property type="entry name" value="Alpha-glycerophosphate oxidase, cap domain"/>
    <property type="match status" value="1"/>
</dbReference>
<dbReference type="Proteomes" id="UP000265341">
    <property type="component" value="Unassembled WGS sequence"/>
</dbReference>
<dbReference type="PANTHER" id="PTHR11985:SF15">
    <property type="entry name" value="GLYCEROL-3-PHOSPHATE DEHYDROGENASE, MITOCHONDRIAL"/>
    <property type="match status" value="1"/>
</dbReference>
<dbReference type="EMBL" id="QWLA01000042">
    <property type="protein sequence ID" value="RIH85438.1"/>
    <property type="molecule type" value="Genomic_DNA"/>
</dbReference>
<comment type="cofactor">
    <cofactor evidence="1">
        <name>FAD</name>
        <dbReference type="ChEBI" id="CHEBI:57692"/>
    </cofactor>
</comment>
<keyword evidence="9" id="KW-1185">Reference proteome</keyword>
<dbReference type="OrthoDB" id="9766796at2"/>
<keyword evidence="3" id="KW-0285">Flavoprotein</keyword>
<keyword evidence="4" id="KW-0274">FAD</keyword>
<dbReference type="PROSITE" id="PS00978">
    <property type="entry name" value="FAD_G3PDH_2"/>
    <property type="match status" value="1"/>
</dbReference>
<dbReference type="InterPro" id="IPR036188">
    <property type="entry name" value="FAD/NAD-bd_sf"/>
</dbReference>
<dbReference type="FunFam" id="1.10.8.870:FF:000010">
    <property type="entry name" value="Glycerol-3-phosphate dehydrogenase"/>
    <property type="match status" value="1"/>
</dbReference>
<evidence type="ECO:0000256" key="5">
    <source>
        <dbReference type="ARBA" id="ARBA00023002"/>
    </source>
</evidence>
<proteinExistence type="inferred from homology"/>
<accession>A0A399EN70</accession>
<dbReference type="AlphaFoldDB" id="A0A399EN70"/>
<feature type="domain" description="FAD dependent oxidoreductase" evidence="6">
    <location>
        <begin position="16"/>
        <end position="374"/>
    </location>
</feature>
<feature type="domain" description="Alpha-glycerophosphate oxidase C-terminal" evidence="7">
    <location>
        <begin position="397"/>
        <end position="516"/>
    </location>
</feature>
<evidence type="ECO:0000313" key="8">
    <source>
        <dbReference type="EMBL" id="RIH85438.1"/>
    </source>
</evidence>
<dbReference type="InterPro" id="IPR031656">
    <property type="entry name" value="DAO_C"/>
</dbReference>
<dbReference type="InterPro" id="IPR006076">
    <property type="entry name" value="FAD-dep_OxRdtase"/>
</dbReference>
<dbReference type="Gene3D" id="3.50.50.60">
    <property type="entry name" value="FAD/NAD(P)-binding domain"/>
    <property type="match status" value="1"/>
</dbReference>
<evidence type="ECO:0000259" key="6">
    <source>
        <dbReference type="Pfam" id="PF01266"/>
    </source>
</evidence>
<keyword evidence="5 8" id="KW-0560">Oxidoreductase</keyword>
<evidence type="ECO:0000256" key="3">
    <source>
        <dbReference type="ARBA" id="ARBA00022630"/>
    </source>
</evidence>
<evidence type="ECO:0000256" key="1">
    <source>
        <dbReference type="ARBA" id="ARBA00001974"/>
    </source>
</evidence>
<protein>
    <submittedName>
        <fullName evidence="8">Glycerol-3-phosphate dehydrogenase 2</fullName>
        <ecNumber evidence="8">1.1.5.3</ecNumber>
    </submittedName>
</protein>
<dbReference type="PANTHER" id="PTHR11985">
    <property type="entry name" value="GLYCEROL-3-PHOSPHATE DEHYDROGENASE"/>
    <property type="match status" value="1"/>
</dbReference>